<gene>
    <name evidence="2" type="ORF">WG78_04170</name>
</gene>
<dbReference type="Gene3D" id="3.30.110.170">
    <property type="entry name" value="Protein of unknown function (DUF541), domain 1"/>
    <property type="match status" value="1"/>
</dbReference>
<evidence type="ECO:0008006" key="4">
    <source>
        <dbReference type="Google" id="ProtNLM"/>
    </source>
</evidence>
<dbReference type="PANTHER" id="PTHR34387:SF1">
    <property type="entry name" value="PERIPLASMIC IMMUNOGENIC PROTEIN"/>
    <property type="match status" value="1"/>
</dbReference>
<dbReference type="Gene3D" id="3.30.70.2970">
    <property type="entry name" value="Protein of unknown function (DUF541), domain 2"/>
    <property type="match status" value="1"/>
</dbReference>
<evidence type="ECO:0000313" key="2">
    <source>
        <dbReference type="EMBL" id="KPC54737.1"/>
    </source>
</evidence>
<comment type="caution">
    <text evidence="2">The sequence shown here is derived from an EMBL/GenBank/DDBJ whole genome shotgun (WGS) entry which is preliminary data.</text>
</comment>
<dbReference type="InterPro" id="IPR052022">
    <property type="entry name" value="26kDa_periplasmic_antigen"/>
</dbReference>
<keyword evidence="1" id="KW-0732">Signal</keyword>
<accession>A0A0N0XKQ8</accession>
<dbReference type="Pfam" id="PF04402">
    <property type="entry name" value="SIMPL"/>
    <property type="match status" value="1"/>
</dbReference>
<protein>
    <recommendedName>
        <fullName evidence="4">Oxidative stress defense protein</fullName>
    </recommendedName>
</protein>
<keyword evidence="3" id="KW-1185">Reference proteome</keyword>
<dbReference type="EMBL" id="LAQT01000002">
    <property type="protein sequence ID" value="KPC54737.1"/>
    <property type="molecule type" value="Genomic_DNA"/>
</dbReference>
<dbReference type="STRING" id="857265.WG78_04170"/>
<sequence length="236" mass="25435">MRRFTLVAIAGVLLAGHALAEPLNYNVVNLEASASKDVNNDLATASLFVELTDTDPSKLAEKVNQTLNAALKVVKQTSSVQAAGTGYATYPVYNNKTNKQEAWRGRGELRLTSRDFPTLSRLLGQLQQPLASGLPLQLAGIRYGVSDEARRQAEDTLIQQSMQAFRQRADLVRQGFAGASWRMVNVNVNTSDTGPQPMMMSKVMSMRAPAADAAPAPLEAGDSKLSVMVSGSIQIQ</sequence>
<reference evidence="2 3" key="1">
    <citation type="submission" date="2015-07" db="EMBL/GenBank/DDBJ databases">
        <title>Draft genome sequence of the Amantichitinum ursilacus IGB-41, a new chitin-degrading bacterium.</title>
        <authorList>
            <person name="Kirstahler P."/>
            <person name="Guenther M."/>
            <person name="Grumaz C."/>
            <person name="Rupp S."/>
            <person name="Zibek S."/>
            <person name="Sohn K."/>
        </authorList>
    </citation>
    <scope>NUCLEOTIDE SEQUENCE [LARGE SCALE GENOMIC DNA]</scope>
    <source>
        <strain evidence="2 3">IGB-41</strain>
    </source>
</reference>
<organism evidence="2 3">
    <name type="scientific">Amantichitinum ursilacus</name>
    <dbReference type="NCBI Taxonomy" id="857265"/>
    <lineage>
        <taxon>Bacteria</taxon>
        <taxon>Pseudomonadati</taxon>
        <taxon>Pseudomonadota</taxon>
        <taxon>Betaproteobacteria</taxon>
        <taxon>Neisseriales</taxon>
        <taxon>Chitinibacteraceae</taxon>
        <taxon>Amantichitinum</taxon>
    </lineage>
</organism>
<dbReference type="AlphaFoldDB" id="A0A0N0XKQ8"/>
<feature type="chain" id="PRO_5005863281" description="Oxidative stress defense protein" evidence="1">
    <location>
        <begin position="21"/>
        <end position="236"/>
    </location>
</feature>
<proteinExistence type="predicted"/>
<dbReference type="GO" id="GO:0006974">
    <property type="term" value="P:DNA damage response"/>
    <property type="evidence" value="ECO:0007669"/>
    <property type="project" value="TreeGrafter"/>
</dbReference>
<dbReference type="RefSeq" id="WP_161805063.1">
    <property type="nucleotide sequence ID" value="NZ_LAQT01000002.1"/>
</dbReference>
<dbReference type="PANTHER" id="PTHR34387">
    <property type="entry name" value="SLR1258 PROTEIN"/>
    <property type="match status" value="1"/>
</dbReference>
<feature type="signal peptide" evidence="1">
    <location>
        <begin position="1"/>
        <end position="20"/>
    </location>
</feature>
<name>A0A0N0XKQ8_9NEIS</name>
<evidence type="ECO:0000313" key="3">
    <source>
        <dbReference type="Proteomes" id="UP000037939"/>
    </source>
</evidence>
<evidence type="ECO:0000256" key="1">
    <source>
        <dbReference type="SAM" id="SignalP"/>
    </source>
</evidence>
<dbReference type="Proteomes" id="UP000037939">
    <property type="component" value="Unassembled WGS sequence"/>
</dbReference>
<dbReference type="InterPro" id="IPR007497">
    <property type="entry name" value="SIMPL/DUF541"/>
</dbReference>